<keyword evidence="4" id="KW-0808">Transferase</keyword>
<feature type="transmembrane region" description="Helical" evidence="2">
    <location>
        <begin position="195"/>
        <end position="213"/>
    </location>
</feature>
<dbReference type="GO" id="GO:0006465">
    <property type="term" value="P:signal peptide processing"/>
    <property type="evidence" value="ECO:0007669"/>
    <property type="project" value="TreeGrafter"/>
</dbReference>
<dbReference type="OrthoDB" id="2087435at2"/>
<keyword evidence="2" id="KW-0472">Membrane</keyword>
<protein>
    <submittedName>
        <fullName evidence="4">Leader peptidase (Prepilin peptidase) / N-methyltransferase</fullName>
    </submittedName>
</protein>
<feature type="transmembrane region" description="Helical" evidence="2">
    <location>
        <begin position="162"/>
        <end position="189"/>
    </location>
</feature>
<dbReference type="PANTHER" id="PTHR30487">
    <property type="entry name" value="TYPE 4 PREPILIN-LIKE PROTEINS LEADER PEPTIDE-PROCESSING ENZYME"/>
    <property type="match status" value="1"/>
</dbReference>
<feature type="transmembrane region" description="Helical" evidence="2">
    <location>
        <begin position="6"/>
        <end position="27"/>
    </location>
</feature>
<name>A0A1M5ZYS9_9ACTN</name>
<evidence type="ECO:0000256" key="1">
    <source>
        <dbReference type="ARBA" id="ARBA00005801"/>
    </source>
</evidence>
<dbReference type="GO" id="GO:0004190">
    <property type="term" value="F:aspartic-type endopeptidase activity"/>
    <property type="evidence" value="ECO:0007669"/>
    <property type="project" value="InterPro"/>
</dbReference>
<reference evidence="5" key="1">
    <citation type="submission" date="2016-11" db="EMBL/GenBank/DDBJ databases">
        <authorList>
            <person name="Varghese N."/>
            <person name="Submissions S."/>
        </authorList>
    </citation>
    <scope>NUCLEOTIDE SEQUENCE [LARGE SCALE GENOMIC DNA]</scope>
    <source>
        <strain evidence="5">DSM 12906</strain>
    </source>
</reference>
<evidence type="ECO:0000313" key="4">
    <source>
        <dbReference type="EMBL" id="SHI29437.1"/>
    </source>
</evidence>
<dbReference type="Pfam" id="PF01478">
    <property type="entry name" value="Peptidase_A24"/>
    <property type="match status" value="1"/>
</dbReference>
<evidence type="ECO:0000256" key="2">
    <source>
        <dbReference type="SAM" id="Phobius"/>
    </source>
</evidence>
<dbReference type="STRING" id="1123357.SAMN02745244_00006"/>
<comment type="similarity">
    <text evidence="1">Belongs to the peptidase A24 family.</text>
</comment>
<sequence>MTRADLSLIAALTLLGAVIGLAIRWRVATLNYRHDDEAGQTPPGPRWWIPVTVAAGSGLLAWRFGVERWPLLLPTLPLAWFGPWLSAIDLDVRRLPNRLLAVHGVLVAVGVGAAALIAGDLNIAIQAAIGGLVAFVVFWILDRAQPGGFGWGDGKYIPIIGAATASVSLTVAWWAFLIACVAAILATPFRRRRTAFPFGPWLALGALAAIAMLG</sequence>
<proteinExistence type="inferred from homology"/>
<organism evidence="4 5">
    <name type="scientific">Tessaracoccus bendigoensis DSM 12906</name>
    <dbReference type="NCBI Taxonomy" id="1123357"/>
    <lineage>
        <taxon>Bacteria</taxon>
        <taxon>Bacillati</taxon>
        <taxon>Actinomycetota</taxon>
        <taxon>Actinomycetes</taxon>
        <taxon>Propionibacteriales</taxon>
        <taxon>Propionibacteriaceae</taxon>
        <taxon>Tessaracoccus</taxon>
    </lineage>
</organism>
<dbReference type="GO" id="GO:0008168">
    <property type="term" value="F:methyltransferase activity"/>
    <property type="evidence" value="ECO:0007669"/>
    <property type="project" value="UniProtKB-KW"/>
</dbReference>
<keyword evidence="4" id="KW-0489">Methyltransferase</keyword>
<dbReference type="EMBL" id="FQZG01000003">
    <property type="protein sequence ID" value="SHI29437.1"/>
    <property type="molecule type" value="Genomic_DNA"/>
</dbReference>
<feature type="transmembrane region" description="Helical" evidence="2">
    <location>
        <begin position="123"/>
        <end position="141"/>
    </location>
</feature>
<keyword evidence="2" id="KW-1133">Transmembrane helix</keyword>
<dbReference type="InterPro" id="IPR000045">
    <property type="entry name" value="Prepilin_IV_endopep_pep"/>
</dbReference>
<keyword evidence="2" id="KW-0812">Transmembrane</keyword>
<dbReference type="Proteomes" id="UP000184512">
    <property type="component" value="Unassembled WGS sequence"/>
</dbReference>
<dbReference type="GO" id="GO:0005886">
    <property type="term" value="C:plasma membrane"/>
    <property type="evidence" value="ECO:0007669"/>
    <property type="project" value="TreeGrafter"/>
</dbReference>
<dbReference type="RefSeq" id="WP_073185189.1">
    <property type="nucleotide sequence ID" value="NZ_FQZG01000003.1"/>
</dbReference>
<keyword evidence="5" id="KW-1185">Reference proteome</keyword>
<feature type="transmembrane region" description="Helical" evidence="2">
    <location>
        <begin position="99"/>
        <end position="117"/>
    </location>
</feature>
<dbReference type="Gene3D" id="1.20.120.1220">
    <property type="match status" value="1"/>
</dbReference>
<evidence type="ECO:0000259" key="3">
    <source>
        <dbReference type="Pfam" id="PF01478"/>
    </source>
</evidence>
<feature type="transmembrane region" description="Helical" evidence="2">
    <location>
        <begin position="71"/>
        <end position="92"/>
    </location>
</feature>
<accession>A0A1M5ZYS9</accession>
<dbReference type="AlphaFoldDB" id="A0A1M5ZYS9"/>
<dbReference type="GO" id="GO:0032259">
    <property type="term" value="P:methylation"/>
    <property type="evidence" value="ECO:0007669"/>
    <property type="project" value="UniProtKB-KW"/>
</dbReference>
<evidence type="ECO:0000313" key="5">
    <source>
        <dbReference type="Proteomes" id="UP000184512"/>
    </source>
</evidence>
<feature type="domain" description="Prepilin type IV endopeptidase peptidase" evidence="3">
    <location>
        <begin position="78"/>
        <end position="185"/>
    </location>
</feature>
<feature type="transmembrane region" description="Helical" evidence="2">
    <location>
        <begin position="47"/>
        <end position="65"/>
    </location>
</feature>
<dbReference type="InterPro" id="IPR050882">
    <property type="entry name" value="Prepilin_peptidase/N-MTase"/>
</dbReference>
<gene>
    <name evidence="4" type="ORF">SAMN02745244_00006</name>
</gene>
<dbReference type="PANTHER" id="PTHR30487:SF0">
    <property type="entry name" value="PREPILIN LEADER PEPTIDASE_N-METHYLTRANSFERASE-RELATED"/>
    <property type="match status" value="1"/>
</dbReference>